<accession>A0A2A9NQ57</accession>
<gene>
    <name evidence="1" type="ORF">AMATHDRAFT_41278</name>
</gene>
<sequence>MEEQIIVNHFMFCEPHGEEFCPRCCVDHRFGNNVQVEDALSEILEECILFSLEDRTSINAYEYHAMDVPGVGKDGEYSCSEHGTVDCRDCFNWAKLIAREAYEAERRKREEVHWLEKRKRLAERLNF</sequence>
<keyword evidence="2" id="KW-1185">Reference proteome</keyword>
<reference evidence="1 2" key="1">
    <citation type="submission" date="2014-02" db="EMBL/GenBank/DDBJ databases">
        <title>Transposable element dynamics among asymbiotic and ectomycorrhizal Amanita fungi.</title>
        <authorList>
            <consortium name="DOE Joint Genome Institute"/>
            <person name="Hess J."/>
            <person name="Skrede I."/>
            <person name="Wolfe B."/>
            <person name="LaButti K."/>
            <person name="Ohm R.A."/>
            <person name="Grigoriev I.V."/>
            <person name="Pringle A."/>
        </authorList>
    </citation>
    <scope>NUCLEOTIDE SEQUENCE [LARGE SCALE GENOMIC DNA]</scope>
    <source>
        <strain evidence="1 2">SKay4041</strain>
    </source>
</reference>
<proteinExistence type="predicted"/>
<evidence type="ECO:0000313" key="1">
    <source>
        <dbReference type="EMBL" id="PFH49850.1"/>
    </source>
</evidence>
<dbReference type="OrthoDB" id="341421at2759"/>
<organism evidence="1 2">
    <name type="scientific">Amanita thiersii Skay4041</name>
    <dbReference type="NCBI Taxonomy" id="703135"/>
    <lineage>
        <taxon>Eukaryota</taxon>
        <taxon>Fungi</taxon>
        <taxon>Dikarya</taxon>
        <taxon>Basidiomycota</taxon>
        <taxon>Agaricomycotina</taxon>
        <taxon>Agaricomycetes</taxon>
        <taxon>Agaricomycetidae</taxon>
        <taxon>Agaricales</taxon>
        <taxon>Pluteineae</taxon>
        <taxon>Amanitaceae</taxon>
        <taxon>Amanita</taxon>
    </lineage>
</organism>
<protein>
    <submittedName>
        <fullName evidence="1">Uncharacterized protein</fullName>
    </submittedName>
</protein>
<dbReference type="EMBL" id="KZ302018">
    <property type="protein sequence ID" value="PFH49850.1"/>
    <property type="molecule type" value="Genomic_DNA"/>
</dbReference>
<evidence type="ECO:0000313" key="2">
    <source>
        <dbReference type="Proteomes" id="UP000242287"/>
    </source>
</evidence>
<name>A0A2A9NQ57_9AGAR</name>
<dbReference type="Proteomes" id="UP000242287">
    <property type="component" value="Unassembled WGS sequence"/>
</dbReference>
<dbReference type="AlphaFoldDB" id="A0A2A9NQ57"/>